<name>A0ABZ2K810_9BACT</name>
<evidence type="ECO:0000313" key="4">
    <source>
        <dbReference type="EMBL" id="WXA94818.1"/>
    </source>
</evidence>
<keyword evidence="5" id="KW-1185">Reference proteome</keyword>
<keyword evidence="2" id="KW-0812">Transmembrane</keyword>
<evidence type="ECO:0008006" key="6">
    <source>
        <dbReference type="Google" id="ProtNLM"/>
    </source>
</evidence>
<evidence type="ECO:0000256" key="1">
    <source>
        <dbReference type="SAM" id="MobiDB-lite"/>
    </source>
</evidence>
<keyword evidence="2" id="KW-0472">Membrane</keyword>
<evidence type="ECO:0000256" key="3">
    <source>
        <dbReference type="SAM" id="SignalP"/>
    </source>
</evidence>
<dbReference type="EMBL" id="CP089982">
    <property type="protein sequence ID" value="WXA94818.1"/>
    <property type="molecule type" value="Genomic_DNA"/>
</dbReference>
<accession>A0ABZ2K810</accession>
<sequence>MTKKFVLVSALGSVAWMLAPSASAQTKEQCAAAAEQGQKLRDEKKLLETRSKFLLCASESCPAVVRKDCVNWLSDIDSRIPSVVFRAQTSGARTLSAVRVIVDGQRSVEGLDGRAVPMEPGTHKVRFESEGRVPVEQTIVVHERERNRAVTATFEEVASEGSSSRERDTSPPLVPPPAESSGGGGRTGAFILGGVGLLAAGGALYFGITGLQETRDYHDGCAKTKNCQSSDVDGTRTKLLLADIGGGVALVSLGVATYLFIRSASTSKKEARNTPHIALSPIRGGAMAGIDAAW</sequence>
<reference evidence="4 5" key="1">
    <citation type="submission" date="2021-12" db="EMBL/GenBank/DDBJ databases">
        <title>Discovery of the Pendulisporaceae a myxobacterial family with distinct sporulation behavior and unique specialized metabolism.</title>
        <authorList>
            <person name="Garcia R."/>
            <person name="Popoff A."/>
            <person name="Bader C.D."/>
            <person name="Loehr J."/>
            <person name="Walesch S."/>
            <person name="Walt C."/>
            <person name="Boldt J."/>
            <person name="Bunk B."/>
            <person name="Haeckl F.J.F.P.J."/>
            <person name="Gunesch A.P."/>
            <person name="Birkelbach J."/>
            <person name="Nuebel U."/>
            <person name="Pietschmann T."/>
            <person name="Bach T."/>
            <person name="Mueller R."/>
        </authorList>
    </citation>
    <scope>NUCLEOTIDE SEQUENCE [LARGE SCALE GENOMIC DNA]</scope>
    <source>
        <strain evidence="4 5">MSr12523</strain>
    </source>
</reference>
<dbReference type="Proteomes" id="UP001379533">
    <property type="component" value="Chromosome"/>
</dbReference>
<gene>
    <name evidence="4" type="ORF">LZC95_51405</name>
</gene>
<evidence type="ECO:0000256" key="2">
    <source>
        <dbReference type="SAM" id="Phobius"/>
    </source>
</evidence>
<keyword evidence="2" id="KW-1133">Transmembrane helix</keyword>
<feature type="region of interest" description="Disordered" evidence="1">
    <location>
        <begin position="155"/>
        <end position="185"/>
    </location>
</feature>
<proteinExistence type="predicted"/>
<dbReference type="RefSeq" id="WP_394845428.1">
    <property type="nucleotide sequence ID" value="NZ_CP089982.1"/>
</dbReference>
<keyword evidence="3" id="KW-0732">Signal</keyword>
<evidence type="ECO:0000313" key="5">
    <source>
        <dbReference type="Proteomes" id="UP001379533"/>
    </source>
</evidence>
<protein>
    <recommendedName>
        <fullName evidence="6">PEGA domain-containing protein</fullName>
    </recommendedName>
</protein>
<feature type="signal peptide" evidence="3">
    <location>
        <begin position="1"/>
        <end position="24"/>
    </location>
</feature>
<feature type="chain" id="PRO_5046528194" description="PEGA domain-containing protein" evidence="3">
    <location>
        <begin position="25"/>
        <end position="294"/>
    </location>
</feature>
<organism evidence="4 5">
    <name type="scientific">Pendulispora brunnea</name>
    <dbReference type="NCBI Taxonomy" id="2905690"/>
    <lineage>
        <taxon>Bacteria</taxon>
        <taxon>Pseudomonadati</taxon>
        <taxon>Myxococcota</taxon>
        <taxon>Myxococcia</taxon>
        <taxon>Myxococcales</taxon>
        <taxon>Sorangiineae</taxon>
        <taxon>Pendulisporaceae</taxon>
        <taxon>Pendulispora</taxon>
    </lineage>
</organism>
<feature type="transmembrane region" description="Helical" evidence="2">
    <location>
        <begin position="239"/>
        <end position="261"/>
    </location>
</feature>